<gene>
    <name evidence="6" type="ORF">FHX59_004100</name>
</gene>
<dbReference type="SMART" id="SM00421">
    <property type="entry name" value="HTH_LUXR"/>
    <property type="match status" value="1"/>
</dbReference>
<dbReference type="EMBL" id="JACHVZ010000011">
    <property type="protein sequence ID" value="MBB2929658.1"/>
    <property type="molecule type" value="Genomic_DNA"/>
</dbReference>
<evidence type="ECO:0000259" key="4">
    <source>
        <dbReference type="PROSITE" id="PS50043"/>
    </source>
</evidence>
<dbReference type="RefSeq" id="WP_110384351.1">
    <property type="nucleotide sequence ID" value="NZ_QEOL01000006.1"/>
</dbReference>
<dbReference type="PANTHER" id="PTHR43214:SF43">
    <property type="entry name" value="TWO-COMPONENT RESPONSE REGULATOR"/>
    <property type="match status" value="1"/>
</dbReference>
<dbReference type="SMART" id="SM00448">
    <property type="entry name" value="REC"/>
    <property type="match status" value="1"/>
</dbReference>
<dbReference type="Proteomes" id="UP000533533">
    <property type="component" value="Unassembled WGS sequence"/>
</dbReference>
<dbReference type="PRINTS" id="PR00038">
    <property type="entry name" value="HTHLUXR"/>
</dbReference>
<evidence type="ECO:0000256" key="1">
    <source>
        <dbReference type="ARBA" id="ARBA00022553"/>
    </source>
</evidence>
<dbReference type="Pfam" id="PF00072">
    <property type="entry name" value="Response_reg"/>
    <property type="match status" value="1"/>
</dbReference>
<dbReference type="SUPFAM" id="SSF52172">
    <property type="entry name" value="CheY-like"/>
    <property type="match status" value="1"/>
</dbReference>
<feature type="modified residue" description="4-aspartylphosphate" evidence="3">
    <location>
        <position position="68"/>
    </location>
</feature>
<dbReference type="PANTHER" id="PTHR43214">
    <property type="entry name" value="TWO-COMPONENT RESPONSE REGULATOR"/>
    <property type="match status" value="1"/>
</dbReference>
<accession>A0ABR6FQF1</accession>
<evidence type="ECO:0000259" key="5">
    <source>
        <dbReference type="PROSITE" id="PS50110"/>
    </source>
</evidence>
<evidence type="ECO:0000256" key="3">
    <source>
        <dbReference type="PROSITE-ProRule" id="PRU00169"/>
    </source>
</evidence>
<feature type="domain" description="Response regulatory" evidence="5">
    <location>
        <begin position="17"/>
        <end position="133"/>
    </location>
</feature>
<dbReference type="InterPro" id="IPR058245">
    <property type="entry name" value="NreC/VraR/RcsB-like_REC"/>
</dbReference>
<dbReference type="Pfam" id="PF00196">
    <property type="entry name" value="GerE"/>
    <property type="match status" value="1"/>
</dbReference>
<dbReference type="SUPFAM" id="SSF46894">
    <property type="entry name" value="C-terminal effector domain of the bipartite response regulators"/>
    <property type="match status" value="1"/>
</dbReference>
<dbReference type="Gene3D" id="3.40.50.2300">
    <property type="match status" value="1"/>
</dbReference>
<dbReference type="InterPro" id="IPR039420">
    <property type="entry name" value="WalR-like"/>
</dbReference>
<proteinExistence type="predicted"/>
<keyword evidence="7" id="KW-1185">Reference proteome</keyword>
<dbReference type="GO" id="GO:0003677">
    <property type="term" value="F:DNA binding"/>
    <property type="evidence" value="ECO:0007669"/>
    <property type="project" value="UniProtKB-KW"/>
</dbReference>
<evidence type="ECO:0000313" key="7">
    <source>
        <dbReference type="Proteomes" id="UP000533533"/>
    </source>
</evidence>
<dbReference type="InterPro" id="IPR000792">
    <property type="entry name" value="Tscrpt_reg_LuxR_C"/>
</dbReference>
<reference evidence="6 7" key="1">
    <citation type="submission" date="2020-08" db="EMBL/GenBank/DDBJ databases">
        <title>Genomic Encyclopedia of Type Strains, Phase IV (KMG-V): Genome sequencing to study the core and pangenomes of soil and plant-associated prokaryotes.</title>
        <authorList>
            <person name="Whitman W."/>
        </authorList>
    </citation>
    <scope>NUCLEOTIDE SEQUENCE [LARGE SCALE GENOMIC DNA]</scope>
    <source>
        <strain evidence="6 7">SRMrh-85</strain>
    </source>
</reference>
<keyword evidence="2 6" id="KW-0238">DNA-binding</keyword>
<sequence>MVTVAPPLRSIRKMIKTIVLIDDHPIVREGLANLLNAVGSYKVVGESGTAPEGLEAIRALKPDVALVDLMLNNSLALGLIEQSTQECPNTKVICVSMHSDAAYAQPVALAGASGYINKANASKTILDAIDVVLRGELYFPKEVHQNFLDSVRGVKSASTQLMALSSREIEILQWIGHGLTKHQIAERINRSANTVEAHRSNIKRKLGLQSNAELIRFAALNLPSASV</sequence>
<dbReference type="PROSITE" id="PS50110">
    <property type="entry name" value="RESPONSE_REGULATORY"/>
    <property type="match status" value="1"/>
</dbReference>
<dbReference type="PROSITE" id="PS50043">
    <property type="entry name" value="HTH_LUXR_2"/>
    <property type="match status" value="1"/>
</dbReference>
<organism evidence="6 7">
    <name type="scientific">Paraburkholderia silvatlantica</name>
    <dbReference type="NCBI Taxonomy" id="321895"/>
    <lineage>
        <taxon>Bacteria</taxon>
        <taxon>Pseudomonadati</taxon>
        <taxon>Pseudomonadota</taxon>
        <taxon>Betaproteobacteria</taxon>
        <taxon>Burkholderiales</taxon>
        <taxon>Burkholderiaceae</taxon>
        <taxon>Paraburkholderia</taxon>
    </lineage>
</organism>
<name>A0ABR6FQF1_9BURK</name>
<dbReference type="InterPro" id="IPR016032">
    <property type="entry name" value="Sig_transdc_resp-reg_C-effctor"/>
</dbReference>
<comment type="caution">
    <text evidence="6">The sequence shown here is derived from an EMBL/GenBank/DDBJ whole genome shotgun (WGS) entry which is preliminary data.</text>
</comment>
<protein>
    <submittedName>
        <fullName evidence="6">DNA-binding NarL/FixJ family response regulator</fullName>
    </submittedName>
</protein>
<feature type="domain" description="HTH luxR-type" evidence="4">
    <location>
        <begin position="157"/>
        <end position="222"/>
    </location>
</feature>
<evidence type="ECO:0000313" key="6">
    <source>
        <dbReference type="EMBL" id="MBB2929658.1"/>
    </source>
</evidence>
<dbReference type="InterPro" id="IPR011006">
    <property type="entry name" value="CheY-like_superfamily"/>
</dbReference>
<evidence type="ECO:0000256" key="2">
    <source>
        <dbReference type="ARBA" id="ARBA00023125"/>
    </source>
</evidence>
<dbReference type="InterPro" id="IPR001789">
    <property type="entry name" value="Sig_transdc_resp-reg_receiver"/>
</dbReference>
<keyword evidence="1 3" id="KW-0597">Phosphoprotein</keyword>
<dbReference type="CDD" id="cd06170">
    <property type="entry name" value="LuxR_C_like"/>
    <property type="match status" value="1"/>
</dbReference>
<dbReference type="CDD" id="cd17535">
    <property type="entry name" value="REC_NarL-like"/>
    <property type="match status" value="1"/>
</dbReference>